<reference evidence="2" key="1">
    <citation type="submission" date="2022-10" db="EMBL/GenBank/DDBJ databases">
        <title>The complete genomes of actinobacterial strains from the NBC collection.</title>
        <authorList>
            <person name="Joergensen T.S."/>
            <person name="Alvarez Arevalo M."/>
            <person name="Sterndorff E.B."/>
            <person name="Faurdal D."/>
            <person name="Vuksanovic O."/>
            <person name="Mourched A.-S."/>
            <person name="Charusanti P."/>
            <person name="Shaw S."/>
            <person name="Blin K."/>
            <person name="Weber T."/>
        </authorList>
    </citation>
    <scope>NUCLEOTIDE SEQUENCE</scope>
    <source>
        <strain evidence="2">NBC_00049</strain>
    </source>
</reference>
<name>A0AAU2JGL2_9ACTN</name>
<accession>A0AAU2JGL2</accession>
<organism evidence="2">
    <name type="scientific">Streptomyces sp. NBC_00049</name>
    <dbReference type="NCBI Taxonomy" id="2903617"/>
    <lineage>
        <taxon>Bacteria</taxon>
        <taxon>Bacillati</taxon>
        <taxon>Actinomycetota</taxon>
        <taxon>Actinomycetes</taxon>
        <taxon>Kitasatosporales</taxon>
        <taxon>Streptomycetaceae</taxon>
        <taxon>Streptomyces</taxon>
    </lineage>
</organism>
<feature type="compositionally biased region" description="Basic and acidic residues" evidence="1">
    <location>
        <begin position="55"/>
        <end position="75"/>
    </location>
</feature>
<evidence type="ECO:0000313" key="2">
    <source>
        <dbReference type="EMBL" id="WTU71859.1"/>
    </source>
</evidence>
<sequence>MERISVGHRLVGGLFRLLALGAPAYVAARLRASVQARPGSGSNSLLPEPSCLPPDESRKYRDSFRTSHHDTTFLG</sequence>
<dbReference type="EMBL" id="CP108264">
    <property type="protein sequence ID" value="WTU71859.1"/>
    <property type="molecule type" value="Genomic_DNA"/>
</dbReference>
<protein>
    <recommendedName>
        <fullName evidence="3">Integrase</fullName>
    </recommendedName>
</protein>
<gene>
    <name evidence="2" type="ORF">OG327_00105</name>
</gene>
<evidence type="ECO:0000256" key="1">
    <source>
        <dbReference type="SAM" id="MobiDB-lite"/>
    </source>
</evidence>
<feature type="region of interest" description="Disordered" evidence="1">
    <location>
        <begin position="36"/>
        <end position="75"/>
    </location>
</feature>
<dbReference type="AlphaFoldDB" id="A0AAU2JGL2"/>
<proteinExistence type="predicted"/>
<evidence type="ECO:0008006" key="3">
    <source>
        <dbReference type="Google" id="ProtNLM"/>
    </source>
</evidence>